<dbReference type="GO" id="GO:0006508">
    <property type="term" value="P:proteolysis"/>
    <property type="evidence" value="ECO:0007669"/>
    <property type="project" value="UniProtKB-KW"/>
</dbReference>
<evidence type="ECO:0000259" key="11">
    <source>
        <dbReference type="Pfam" id="PF02122"/>
    </source>
</evidence>
<feature type="transmembrane region" description="Helical" evidence="10">
    <location>
        <begin position="115"/>
        <end position="142"/>
    </location>
</feature>
<keyword evidence="8 10" id="KW-0472">Membrane</keyword>
<organism evidence="12">
    <name type="scientific">Atrato Sobemo-like virus 6</name>
    <dbReference type="NCBI Taxonomy" id="2689352"/>
    <lineage>
        <taxon>Viruses</taxon>
        <taxon>Riboviria</taxon>
        <taxon>Orthornavirae</taxon>
        <taxon>Pisuviricota</taxon>
        <taxon>Pisoniviricetes</taxon>
        <taxon>Sobelivirales</taxon>
        <taxon>Solemoviridae</taxon>
    </lineage>
</organism>
<dbReference type="InterPro" id="IPR043504">
    <property type="entry name" value="Peptidase_S1_PA_chymotrypsin"/>
</dbReference>
<comment type="subcellular location">
    <subcellularLocation>
        <location evidence="1">Membrane</location>
        <topology evidence="1">Multi-pass membrane protein</topology>
    </subcellularLocation>
</comment>
<proteinExistence type="predicted"/>
<feature type="region of interest" description="Disordered" evidence="9">
    <location>
        <begin position="563"/>
        <end position="591"/>
    </location>
</feature>
<evidence type="ECO:0000256" key="9">
    <source>
        <dbReference type="SAM" id="MobiDB-lite"/>
    </source>
</evidence>
<keyword evidence="3 10" id="KW-0812">Transmembrane</keyword>
<evidence type="ECO:0000256" key="10">
    <source>
        <dbReference type="SAM" id="Phobius"/>
    </source>
</evidence>
<dbReference type="GO" id="GO:0004252">
    <property type="term" value="F:serine-type endopeptidase activity"/>
    <property type="evidence" value="ECO:0007669"/>
    <property type="project" value="InterPro"/>
</dbReference>
<evidence type="ECO:0000313" key="12">
    <source>
        <dbReference type="EMBL" id="QHA33728.1"/>
    </source>
</evidence>
<accession>A0A6B9KGN5</accession>
<dbReference type="GO" id="GO:0016020">
    <property type="term" value="C:membrane"/>
    <property type="evidence" value="ECO:0007669"/>
    <property type="project" value="UniProtKB-SubCell"/>
</dbReference>
<feature type="transmembrane region" description="Helical" evidence="10">
    <location>
        <begin position="75"/>
        <end position="94"/>
    </location>
</feature>
<keyword evidence="7 10" id="KW-1133">Transmembrane helix</keyword>
<keyword evidence="5" id="KW-0378">Hydrolase</keyword>
<dbReference type="SUPFAM" id="SSF50494">
    <property type="entry name" value="Trypsin-like serine proteases"/>
    <property type="match status" value="1"/>
</dbReference>
<evidence type="ECO:0000256" key="7">
    <source>
        <dbReference type="ARBA" id="ARBA00022989"/>
    </source>
</evidence>
<dbReference type="InterPro" id="IPR000382">
    <property type="entry name" value="Peptidase_S39B_luteovirus"/>
</dbReference>
<evidence type="ECO:0000256" key="6">
    <source>
        <dbReference type="ARBA" id="ARBA00022825"/>
    </source>
</evidence>
<evidence type="ECO:0000256" key="1">
    <source>
        <dbReference type="ARBA" id="ARBA00004141"/>
    </source>
</evidence>
<feature type="domain" description="Peptidase S39" evidence="11">
    <location>
        <begin position="195"/>
        <end position="330"/>
    </location>
</feature>
<dbReference type="GO" id="GO:0075523">
    <property type="term" value="P:viral translational frameshifting"/>
    <property type="evidence" value="ECO:0007669"/>
    <property type="project" value="UniProtKB-KW"/>
</dbReference>
<dbReference type="InterPro" id="IPR009003">
    <property type="entry name" value="Peptidase_S1_PA"/>
</dbReference>
<sequence length="632" mass="70873">MDSNTILVVLVWLAKFICKLALKFRDFAGWHPWLALVLVFLTIPCWYVLVWVITQNLLVSLAIDWVKMVYTCVKSLIYLISWPPAILATVAPLPEPTWYEKCLSFIEPLEGKMNYWLLIGLCVTGLLALVYLTYKLVLPLFWALCRAMQRTKDLYTTGVERMMAGSDFFNAPIPNFQAEVHVAFNGLYHFSGNCACVTVPGLGDRAILVTAAHVLSGASHVRVKTARASLDIDLSRWVQAINCTDMSVVVITNDEKSTLGLSSGKLRAAAMTTRAYAHVNSRGRAAIGYVRESPDDTDFGRIVFDGSTIKGYSGSPYYMGNVIFGMHTGYNTMNGGMDAAYMVCMLKFAIRQNLIAGENPEDSDAWVEDQLMKGRDHKITRTGGGDEWQVKLAGQYFIVDDERMNELYNKARNTGFRLNLDVGERAKRPEDEESATIGVLQLLEAYKASQELIRKQKQAILDLQTKVLTLETHMQDHKERIVDCEIDIDEIYDPPPADELPTVPRGSLSFDDNQSGNGAAPHANVGAIGQQKEVEPVPSTSGVNHKEIVSKYLNNSEIWATVGRKQTPVQQSDRSHFIPENSRNRRRAHQRREEKKLLKFYTQRFGPIVVGEQTLGAQMTRKFGSEGNLTKR</sequence>
<keyword evidence="4" id="KW-0688">Ribosomal frameshifting</keyword>
<protein>
    <recommendedName>
        <fullName evidence="11">Peptidase S39 domain-containing protein</fullName>
    </recommendedName>
</protein>
<evidence type="ECO:0000256" key="5">
    <source>
        <dbReference type="ARBA" id="ARBA00022801"/>
    </source>
</evidence>
<keyword evidence="6" id="KW-0720">Serine protease</keyword>
<reference evidence="12" key="1">
    <citation type="submission" date="2019-10" db="EMBL/GenBank/DDBJ databases">
        <authorList>
            <person name="Nitsche A."/>
            <person name="Hankeln T."/>
            <person name="Acosta O."/>
            <person name="Velez I.D."/>
            <person name="Schiemann D.J."/>
        </authorList>
    </citation>
    <scope>NUCLEOTIDE SEQUENCE</scope>
    <source>
        <strain evidence="12">Wy 1731-20</strain>
    </source>
</reference>
<name>A0A6B9KGN5_9VIRU</name>
<evidence type="ECO:0000256" key="2">
    <source>
        <dbReference type="ARBA" id="ARBA00022670"/>
    </source>
</evidence>
<dbReference type="Pfam" id="PF02122">
    <property type="entry name" value="Peptidase_S39"/>
    <property type="match status" value="1"/>
</dbReference>
<evidence type="ECO:0000256" key="8">
    <source>
        <dbReference type="ARBA" id="ARBA00023136"/>
    </source>
</evidence>
<evidence type="ECO:0000256" key="3">
    <source>
        <dbReference type="ARBA" id="ARBA00022692"/>
    </source>
</evidence>
<dbReference type="EMBL" id="MN661101">
    <property type="protein sequence ID" value="QHA33728.1"/>
    <property type="molecule type" value="Genomic_RNA"/>
</dbReference>
<keyword evidence="2" id="KW-0645">Protease</keyword>
<dbReference type="Gene3D" id="2.40.10.10">
    <property type="entry name" value="Trypsin-like serine proteases"/>
    <property type="match status" value="2"/>
</dbReference>
<feature type="transmembrane region" description="Helical" evidence="10">
    <location>
        <begin position="34"/>
        <end position="63"/>
    </location>
</feature>
<evidence type="ECO:0000256" key="4">
    <source>
        <dbReference type="ARBA" id="ARBA00022758"/>
    </source>
</evidence>